<reference evidence="11 12" key="1">
    <citation type="submission" date="2020-07" db="EMBL/GenBank/DDBJ databases">
        <title>Thermogemmata thermophila gen. nov., sp. nov., a novel moderate thermophilic planctomycete from a Kamchatka hot spring.</title>
        <authorList>
            <person name="Elcheninov A.G."/>
            <person name="Podosokorskaya O.A."/>
            <person name="Kovaleva O.L."/>
            <person name="Novikov A."/>
            <person name="Bonch-Osmolovskaya E.A."/>
            <person name="Toshchakov S.V."/>
            <person name="Kublanov I.V."/>
        </authorList>
    </citation>
    <scope>NUCLEOTIDE SEQUENCE [LARGE SCALE GENOMIC DNA]</scope>
    <source>
        <strain evidence="11 12">2918</strain>
    </source>
</reference>
<protein>
    <recommendedName>
        <fullName evidence="9">Magnesium transporter MgtE</fullName>
    </recommendedName>
</protein>
<keyword evidence="4 9" id="KW-0812">Transmembrane</keyword>
<feature type="transmembrane region" description="Helical" evidence="9">
    <location>
        <begin position="444"/>
        <end position="467"/>
    </location>
</feature>
<name>A0A7V8VB03_9BACT</name>
<dbReference type="SUPFAM" id="SSF54631">
    <property type="entry name" value="CBS-domain pair"/>
    <property type="match status" value="1"/>
</dbReference>
<comment type="subcellular location">
    <subcellularLocation>
        <location evidence="9">Cell membrane</location>
        <topology evidence="9">Multi-pass membrane protein</topology>
    </subcellularLocation>
    <subcellularLocation>
        <location evidence="1">Membrane</location>
        <topology evidence="1">Multi-pass membrane protein</topology>
    </subcellularLocation>
</comment>
<dbReference type="InterPro" id="IPR006667">
    <property type="entry name" value="SLC41_membr_dom"/>
</dbReference>
<dbReference type="PANTHER" id="PTHR43773">
    <property type="entry name" value="MAGNESIUM TRANSPORTER MGTE"/>
    <property type="match status" value="1"/>
</dbReference>
<dbReference type="InterPro" id="IPR038076">
    <property type="entry name" value="MgtE_N_sf"/>
</dbReference>
<keyword evidence="9" id="KW-1003">Cell membrane</keyword>
<comment type="caution">
    <text evidence="9">Lacks conserved residue(s) required for the propagation of feature annotation.</text>
</comment>
<dbReference type="Proteomes" id="UP000542342">
    <property type="component" value="Unassembled WGS sequence"/>
</dbReference>
<dbReference type="SUPFAM" id="SSF161093">
    <property type="entry name" value="MgtE membrane domain-like"/>
    <property type="match status" value="1"/>
</dbReference>
<comment type="caution">
    <text evidence="11">The sequence shown here is derived from an EMBL/GenBank/DDBJ whole genome shotgun (WGS) entry which is preliminary data.</text>
</comment>
<evidence type="ECO:0000256" key="9">
    <source>
        <dbReference type="RuleBase" id="RU362011"/>
    </source>
</evidence>
<comment type="subunit">
    <text evidence="9">Homodimer.</text>
</comment>
<evidence type="ECO:0000256" key="4">
    <source>
        <dbReference type="ARBA" id="ARBA00022692"/>
    </source>
</evidence>
<keyword evidence="12" id="KW-1185">Reference proteome</keyword>
<dbReference type="SMART" id="SM00924">
    <property type="entry name" value="MgtE_N"/>
    <property type="match status" value="1"/>
</dbReference>
<dbReference type="RefSeq" id="WP_194536145.1">
    <property type="nucleotide sequence ID" value="NZ_JACEFB010000001.1"/>
</dbReference>
<keyword evidence="3 9" id="KW-0813">Transport</keyword>
<organism evidence="11 12">
    <name type="scientific">Thermogemmata fonticola</name>
    <dbReference type="NCBI Taxonomy" id="2755323"/>
    <lineage>
        <taxon>Bacteria</taxon>
        <taxon>Pseudomonadati</taxon>
        <taxon>Planctomycetota</taxon>
        <taxon>Planctomycetia</taxon>
        <taxon>Gemmatales</taxon>
        <taxon>Gemmataceae</taxon>
        <taxon>Thermogemmata</taxon>
    </lineage>
</organism>
<dbReference type="SMART" id="SM00116">
    <property type="entry name" value="CBS"/>
    <property type="match status" value="2"/>
</dbReference>
<evidence type="ECO:0000313" key="11">
    <source>
        <dbReference type="EMBL" id="MBA2224717.1"/>
    </source>
</evidence>
<evidence type="ECO:0000256" key="2">
    <source>
        <dbReference type="ARBA" id="ARBA00009749"/>
    </source>
</evidence>
<dbReference type="CDD" id="cd04606">
    <property type="entry name" value="CBS_pair_Mg_transporter"/>
    <property type="match status" value="1"/>
</dbReference>
<comment type="similarity">
    <text evidence="2 9">Belongs to the SLC41A transporter family.</text>
</comment>
<dbReference type="PROSITE" id="PS51371">
    <property type="entry name" value="CBS"/>
    <property type="match status" value="2"/>
</dbReference>
<evidence type="ECO:0000256" key="8">
    <source>
        <dbReference type="PROSITE-ProRule" id="PRU00703"/>
    </source>
</evidence>
<dbReference type="InterPro" id="IPR006668">
    <property type="entry name" value="Mg_transptr_MgtE_intracell_dom"/>
</dbReference>
<feature type="domain" description="CBS" evidence="10">
    <location>
        <begin position="210"/>
        <end position="268"/>
    </location>
</feature>
<dbReference type="InterPro" id="IPR046342">
    <property type="entry name" value="CBS_dom_sf"/>
</dbReference>
<evidence type="ECO:0000256" key="1">
    <source>
        <dbReference type="ARBA" id="ARBA00004141"/>
    </source>
</evidence>
<accession>A0A7V8VB03</accession>
<feature type="transmembrane region" description="Helical" evidence="9">
    <location>
        <begin position="368"/>
        <end position="388"/>
    </location>
</feature>
<keyword evidence="9" id="KW-0479">Metal-binding</keyword>
<feature type="transmembrane region" description="Helical" evidence="9">
    <location>
        <begin position="403"/>
        <end position="432"/>
    </location>
</feature>
<evidence type="ECO:0000256" key="3">
    <source>
        <dbReference type="ARBA" id="ARBA00022448"/>
    </source>
</evidence>
<keyword evidence="6 9" id="KW-1133">Transmembrane helix</keyword>
<dbReference type="GO" id="GO:0015095">
    <property type="term" value="F:magnesium ion transmembrane transporter activity"/>
    <property type="evidence" value="ECO:0007669"/>
    <property type="project" value="UniProtKB-UniRule"/>
</dbReference>
<dbReference type="Pfam" id="PF00571">
    <property type="entry name" value="CBS"/>
    <property type="match status" value="2"/>
</dbReference>
<feature type="transmembrane region" description="Helical" evidence="9">
    <location>
        <begin position="320"/>
        <end position="347"/>
    </location>
</feature>
<gene>
    <name evidence="11" type="primary">mgtE</name>
    <name evidence="11" type="ORF">H0921_00910</name>
</gene>
<dbReference type="GO" id="GO:0005886">
    <property type="term" value="C:plasma membrane"/>
    <property type="evidence" value="ECO:0007669"/>
    <property type="project" value="UniProtKB-SubCell"/>
</dbReference>
<dbReference type="EMBL" id="JACEFB010000001">
    <property type="protein sequence ID" value="MBA2224717.1"/>
    <property type="molecule type" value="Genomic_DNA"/>
</dbReference>
<comment type="function">
    <text evidence="9">Acts as a magnesium transporter.</text>
</comment>
<dbReference type="NCBIfam" id="TIGR00400">
    <property type="entry name" value="mgtE"/>
    <property type="match status" value="1"/>
</dbReference>
<dbReference type="InterPro" id="IPR006669">
    <property type="entry name" value="MgtE_transporter"/>
</dbReference>
<evidence type="ECO:0000256" key="6">
    <source>
        <dbReference type="ARBA" id="ARBA00022989"/>
    </source>
</evidence>
<dbReference type="Pfam" id="PF01769">
    <property type="entry name" value="MgtE"/>
    <property type="match status" value="1"/>
</dbReference>
<dbReference type="SUPFAM" id="SSF158791">
    <property type="entry name" value="MgtE N-terminal domain-like"/>
    <property type="match status" value="1"/>
</dbReference>
<dbReference type="PANTHER" id="PTHR43773:SF1">
    <property type="entry name" value="MAGNESIUM TRANSPORTER MGTE"/>
    <property type="match status" value="1"/>
</dbReference>
<evidence type="ECO:0000313" key="12">
    <source>
        <dbReference type="Proteomes" id="UP000542342"/>
    </source>
</evidence>
<keyword evidence="8" id="KW-0129">CBS domain</keyword>
<proteinExistence type="inferred from homology"/>
<dbReference type="GO" id="GO:0046872">
    <property type="term" value="F:metal ion binding"/>
    <property type="evidence" value="ECO:0007669"/>
    <property type="project" value="UniProtKB-KW"/>
</dbReference>
<evidence type="ECO:0000259" key="10">
    <source>
        <dbReference type="PROSITE" id="PS51371"/>
    </source>
</evidence>
<evidence type="ECO:0000256" key="7">
    <source>
        <dbReference type="ARBA" id="ARBA00023136"/>
    </source>
</evidence>
<feature type="domain" description="CBS" evidence="10">
    <location>
        <begin position="136"/>
        <end position="209"/>
    </location>
</feature>
<dbReference type="AlphaFoldDB" id="A0A7V8VB03"/>
<dbReference type="Gene3D" id="1.10.357.20">
    <property type="entry name" value="SLC41 divalent cation transporters, integral membrane domain"/>
    <property type="match status" value="1"/>
</dbReference>
<keyword evidence="5 9" id="KW-0460">Magnesium</keyword>
<evidence type="ECO:0000256" key="5">
    <source>
        <dbReference type="ARBA" id="ARBA00022842"/>
    </source>
</evidence>
<dbReference type="Gene3D" id="3.10.580.10">
    <property type="entry name" value="CBS-domain"/>
    <property type="match status" value="1"/>
</dbReference>
<dbReference type="Gene3D" id="1.25.60.10">
    <property type="entry name" value="MgtE N-terminal domain-like"/>
    <property type="match status" value="1"/>
</dbReference>
<dbReference type="Pfam" id="PF03448">
    <property type="entry name" value="MgtE_N"/>
    <property type="match status" value="1"/>
</dbReference>
<dbReference type="InterPro" id="IPR036739">
    <property type="entry name" value="SLC41_membr_dom_sf"/>
</dbReference>
<dbReference type="InterPro" id="IPR000644">
    <property type="entry name" value="CBS_dom"/>
</dbReference>
<sequence>MSHPLFSPEVKHMLQEQNALGLKAFCESLHPATVAEALEGEFTPEQIWEILSHADLRKQAAIFEYLPPHLQVEMARKVRPQLAELIARMSHDDRVDLLQRLTPEVREALLRLIDEAERRDIASLFPYADNTVGALMTTDYAWVPAHVTAAEAIDLLRAQAPDKETIYYIYVLDEPVRRADGSLSPRRLLGVLSLRDLILAPRQELVRDLMETEVVTLRHDTDVESAAETFARYDFLAMPVVDDKFGMLGIVTHDDILDVVTREATEDLQKQAGVVPIEEGYLEARFTHVWKNRAKWLAVLFILQMFTIEAMAHFETLLETVAFVMVFVPLCLSVGGNAGSQAATLVIRALALRQVRTRDWLRVLRREIVMAAALAAFLGLLAIARTYFATPNAILEKVPAENFWHLVGVVTGAVMGICMTGALVGAMLPVLIKSVGMDPALMSAPLIATLSDVLGIVIFFQFVRLFFF</sequence>
<keyword evidence="7 9" id="KW-0472">Membrane</keyword>